<accession>A0A0G0TBV6</accession>
<dbReference type="Proteomes" id="UP000034664">
    <property type="component" value="Unassembled WGS sequence"/>
</dbReference>
<organism evidence="2 3">
    <name type="scientific">Candidatus Roizmanbacteria bacterium GW2011_GWB1_40_7</name>
    <dbReference type="NCBI Taxonomy" id="1618482"/>
    <lineage>
        <taxon>Bacteria</taxon>
        <taxon>Candidatus Roizmaniibacteriota</taxon>
    </lineage>
</organism>
<evidence type="ECO:0008006" key="4">
    <source>
        <dbReference type="Google" id="ProtNLM"/>
    </source>
</evidence>
<protein>
    <recommendedName>
        <fullName evidence="4">DUF4352 domain-containing protein</fullName>
    </recommendedName>
</protein>
<comment type="caution">
    <text evidence="2">The sequence shown here is derived from an EMBL/GenBank/DDBJ whole genome shotgun (WGS) entry which is preliminary data.</text>
</comment>
<gene>
    <name evidence="2" type="ORF">UU14_C0008G0018</name>
</gene>
<evidence type="ECO:0000313" key="2">
    <source>
        <dbReference type="EMBL" id="KKR72291.1"/>
    </source>
</evidence>
<proteinExistence type="predicted"/>
<reference evidence="2 3" key="1">
    <citation type="journal article" date="2015" name="Nature">
        <title>rRNA introns, odd ribosomes, and small enigmatic genomes across a large radiation of phyla.</title>
        <authorList>
            <person name="Brown C.T."/>
            <person name="Hug L.A."/>
            <person name="Thomas B.C."/>
            <person name="Sharon I."/>
            <person name="Castelle C.J."/>
            <person name="Singh A."/>
            <person name="Wilkins M.J."/>
            <person name="Williams K.H."/>
            <person name="Banfield J.F."/>
        </authorList>
    </citation>
    <scope>NUCLEOTIDE SEQUENCE [LARGE SCALE GENOMIC DNA]</scope>
</reference>
<keyword evidence="1" id="KW-0812">Transmembrane</keyword>
<feature type="transmembrane region" description="Helical" evidence="1">
    <location>
        <begin position="6"/>
        <end position="24"/>
    </location>
</feature>
<sequence>MKYQKITIFTLAIIIVGTALYYVISNRANSSNSSGFPTQIEKTALQIQTLTDGAVTYKVIPKDLTTSATTWDFDVSIDTHTGSLDQDLVDIARLVDNKGNEYKATMWEGAAPGGHHREGILKFSPISPRPAFVELKIQTTSSTENNSLRWNI</sequence>
<dbReference type="AlphaFoldDB" id="A0A0G0TBV6"/>
<evidence type="ECO:0000313" key="3">
    <source>
        <dbReference type="Proteomes" id="UP000034664"/>
    </source>
</evidence>
<keyword evidence="1" id="KW-1133">Transmembrane helix</keyword>
<name>A0A0G0TBV6_9BACT</name>
<evidence type="ECO:0000256" key="1">
    <source>
        <dbReference type="SAM" id="Phobius"/>
    </source>
</evidence>
<keyword evidence="1" id="KW-0472">Membrane</keyword>
<dbReference type="EMBL" id="LBZM01000008">
    <property type="protein sequence ID" value="KKR72291.1"/>
    <property type="molecule type" value="Genomic_DNA"/>
</dbReference>